<organism evidence="16 17">
    <name type="scientific">Magallana gigas</name>
    <name type="common">Pacific oyster</name>
    <name type="synonym">Crassostrea gigas</name>
    <dbReference type="NCBI Taxonomy" id="29159"/>
    <lineage>
        <taxon>Eukaryota</taxon>
        <taxon>Metazoa</taxon>
        <taxon>Spiralia</taxon>
        <taxon>Lophotrochozoa</taxon>
        <taxon>Mollusca</taxon>
        <taxon>Bivalvia</taxon>
        <taxon>Autobranchia</taxon>
        <taxon>Pteriomorphia</taxon>
        <taxon>Ostreida</taxon>
        <taxon>Ostreoidea</taxon>
        <taxon>Ostreidae</taxon>
        <taxon>Magallana</taxon>
    </lineage>
</organism>
<feature type="transmembrane region" description="Helical" evidence="13">
    <location>
        <begin position="372"/>
        <end position="401"/>
    </location>
</feature>
<dbReference type="GO" id="GO:0005251">
    <property type="term" value="F:delayed rectifier potassium channel activity"/>
    <property type="evidence" value="ECO:0007669"/>
    <property type="project" value="TreeGrafter"/>
</dbReference>
<protein>
    <recommendedName>
        <fullName evidence="18">Potassium voltage-gated channel protein Shaw</fullName>
    </recommendedName>
</protein>
<dbReference type="FunFam" id="1.10.287.70:FF:000028">
    <property type="entry name" value="potassium voltage-gated channel subfamily D member 3"/>
    <property type="match status" value="1"/>
</dbReference>
<feature type="transmembrane region" description="Helical" evidence="13">
    <location>
        <begin position="235"/>
        <end position="257"/>
    </location>
</feature>
<evidence type="ECO:0000256" key="6">
    <source>
        <dbReference type="ARBA" id="ARBA00022882"/>
    </source>
</evidence>
<dbReference type="Pfam" id="PF02214">
    <property type="entry name" value="BTB_2"/>
    <property type="match status" value="1"/>
</dbReference>
<dbReference type="InterPro" id="IPR003968">
    <property type="entry name" value="K_chnl_volt-dep_Kv"/>
</dbReference>
<feature type="domain" description="Potassium channel tetramerisation-type BTB" evidence="15">
    <location>
        <begin position="2"/>
        <end position="78"/>
    </location>
</feature>
<dbReference type="SUPFAM" id="SSF81324">
    <property type="entry name" value="Voltage-gated potassium channels"/>
    <property type="match status" value="1"/>
</dbReference>
<evidence type="ECO:0008006" key="18">
    <source>
        <dbReference type="Google" id="ProtNLM"/>
    </source>
</evidence>
<dbReference type="Gene3D" id="3.30.710.10">
    <property type="entry name" value="Potassium Channel Kv1.1, Chain A"/>
    <property type="match status" value="1"/>
</dbReference>
<dbReference type="PANTHER" id="PTHR11537:SF252">
    <property type="entry name" value="POTASSIUM VOLTAGE-GATED CHANNEL PROTEIN SHAW"/>
    <property type="match status" value="1"/>
</dbReference>
<dbReference type="InterPro" id="IPR027359">
    <property type="entry name" value="Volt_channel_dom_sf"/>
</dbReference>
<dbReference type="InterPro" id="IPR003971">
    <property type="entry name" value="K_chnl_volt-dep_Kv5/Kv9"/>
</dbReference>
<proteinExistence type="predicted"/>
<dbReference type="InterPro" id="IPR005821">
    <property type="entry name" value="Ion_trans_dom"/>
</dbReference>
<sequence length="513" mass="58781">MSTLKKIPDSRLGSLSPASPEYNAETDEYFFDHSPVLFNEILDLYRTGELHVPSNCCGAVLQRELEYWKIPKCLISECCIHSYHSYVQAQNTIQSIRESFEDNILDYSPTEYRNSKMKKMFRTIWITLDQPKSSTCAKVFNALYLALVLLSVLVFLLSYQPYCRNETMTHEKLVYMKNYSTISLFQSVNLNNAKQVMFLTTEIHPLLDNIDLFCIVFFTLELFAHFLTCPRKIKFFTYVLNVLDLYLVVAMWTTFAIETQIEKYLNDSGMINFYTVLKASLVLRLLRFFRLMKQFSALKILFMSLKASIKELLLLFITFLLASVFFASFVYFAEFNEQDVFPTIIESVWWAIITMTTVGYGDMYPTSSAGKLVGIACAASGILIIAMPIAVVAANFSEYYLKNSERRLRGRLMKSKKKKRSCCSWGESPQVNHYSSSPPSPRNLLKRQNSKLTGIIASNSKSNGTSKKQKGKKTKNLPNGVQKRDAPSSAISRKSVTNENHGIWYDVPDLRVH</sequence>
<evidence type="ECO:0000256" key="8">
    <source>
        <dbReference type="ARBA" id="ARBA00022989"/>
    </source>
</evidence>
<dbReference type="InterPro" id="IPR003131">
    <property type="entry name" value="T1-type_BTB"/>
</dbReference>
<keyword evidence="9" id="KW-0406">Ion transport</keyword>
<dbReference type="SUPFAM" id="SSF54695">
    <property type="entry name" value="POZ domain"/>
    <property type="match status" value="1"/>
</dbReference>
<evidence type="ECO:0000256" key="12">
    <source>
        <dbReference type="SAM" id="MobiDB-lite"/>
    </source>
</evidence>
<dbReference type="Proteomes" id="UP000005408">
    <property type="component" value="Unassembled WGS sequence"/>
</dbReference>
<keyword evidence="3" id="KW-0633">Potassium transport</keyword>
<evidence type="ECO:0000256" key="11">
    <source>
        <dbReference type="ARBA" id="ARBA00023303"/>
    </source>
</evidence>
<keyword evidence="11" id="KW-0407">Ion channel</keyword>
<dbReference type="GO" id="GO:0051260">
    <property type="term" value="P:protein homooligomerization"/>
    <property type="evidence" value="ECO:0007669"/>
    <property type="project" value="InterPro"/>
</dbReference>
<keyword evidence="10 13" id="KW-0472">Membrane</keyword>
<evidence type="ECO:0000256" key="9">
    <source>
        <dbReference type="ARBA" id="ARBA00023065"/>
    </source>
</evidence>
<keyword evidence="7" id="KW-0630">Potassium</keyword>
<evidence type="ECO:0000256" key="1">
    <source>
        <dbReference type="ARBA" id="ARBA00004141"/>
    </source>
</evidence>
<dbReference type="InterPro" id="IPR028325">
    <property type="entry name" value="VG_K_chnl"/>
</dbReference>
<keyword evidence="6" id="KW-0851">Voltage-gated channel</keyword>
<evidence type="ECO:0000256" key="5">
    <source>
        <dbReference type="ARBA" id="ARBA00022826"/>
    </source>
</evidence>
<keyword evidence="2" id="KW-0813">Transport</keyword>
<dbReference type="Gene3D" id="1.10.287.70">
    <property type="match status" value="1"/>
</dbReference>
<keyword evidence="5" id="KW-0631">Potassium channel</keyword>
<dbReference type="GO" id="GO:0001508">
    <property type="term" value="P:action potential"/>
    <property type="evidence" value="ECO:0007669"/>
    <property type="project" value="TreeGrafter"/>
</dbReference>
<feature type="transmembrane region" description="Helical" evidence="13">
    <location>
        <begin position="210"/>
        <end position="228"/>
    </location>
</feature>
<feature type="region of interest" description="Disordered" evidence="12">
    <location>
        <begin position="422"/>
        <end position="494"/>
    </location>
</feature>
<dbReference type="PRINTS" id="PR00169">
    <property type="entry name" value="KCHANNEL"/>
</dbReference>
<dbReference type="GO" id="GO:0008076">
    <property type="term" value="C:voltage-gated potassium channel complex"/>
    <property type="evidence" value="ECO:0007669"/>
    <property type="project" value="InterPro"/>
</dbReference>
<evidence type="ECO:0000256" key="4">
    <source>
        <dbReference type="ARBA" id="ARBA00022692"/>
    </source>
</evidence>
<feature type="compositionally biased region" description="Polar residues" evidence="12">
    <location>
        <begin position="427"/>
        <end position="437"/>
    </location>
</feature>
<evidence type="ECO:0000313" key="16">
    <source>
        <dbReference type="EnsemblMetazoa" id="G21698.1:cds"/>
    </source>
</evidence>
<dbReference type="PANTHER" id="PTHR11537">
    <property type="entry name" value="VOLTAGE-GATED POTASSIUM CHANNEL"/>
    <property type="match status" value="1"/>
</dbReference>
<keyword evidence="17" id="KW-1185">Reference proteome</keyword>
<dbReference type="Pfam" id="PF00520">
    <property type="entry name" value="Ion_trans"/>
    <property type="match status" value="1"/>
</dbReference>
<dbReference type="PRINTS" id="PR01494">
    <property type="entry name" value="KV9CHANNEL"/>
</dbReference>
<evidence type="ECO:0000256" key="10">
    <source>
        <dbReference type="ARBA" id="ARBA00023136"/>
    </source>
</evidence>
<dbReference type="InterPro" id="IPR011333">
    <property type="entry name" value="SKP1/BTB/POZ_sf"/>
</dbReference>
<comment type="subcellular location">
    <subcellularLocation>
        <location evidence="1">Membrane</location>
        <topology evidence="1">Multi-pass membrane protein</topology>
    </subcellularLocation>
</comment>
<accession>A0A8W8K188</accession>
<feature type="transmembrane region" description="Helical" evidence="13">
    <location>
        <begin position="312"/>
        <end position="333"/>
    </location>
</feature>
<dbReference type="AlphaFoldDB" id="A0A8W8K188"/>
<evidence type="ECO:0000256" key="7">
    <source>
        <dbReference type="ARBA" id="ARBA00022958"/>
    </source>
</evidence>
<feature type="transmembrane region" description="Helical" evidence="13">
    <location>
        <begin position="139"/>
        <end position="159"/>
    </location>
</feature>
<feature type="transmembrane region" description="Helical" evidence="13">
    <location>
        <begin position="269"/>
        <end position="291"/>
    </location>
</feature>
<evidence type="ECO:0000256" key="13">
    <source>
        <dbReference type="SAM" id="Phobius"/>
    </source>
</evidence>
<evidence type="ECO:0000256" key="3">
    <source>
        <dbReference type="ARBA" id="ARBA00022538"/>
    </source>
</evidence>
<keyword evidence="4 13" id="KW-0812">Transmembrane</keyword>
<dbReference type="Gene3D" id="1.20.120.350">
    <property type="entry name" value="Voltage-gated potassium channels. Chain C"/>
    <property type="match status" value="1"/>
</dbReference>
<evidence type="ECO:0000256" key="2">
    <source>
        <dbReference type="ARBA" id="ARBA00022448"/>
    </source>
</evidence>
<dbReference type="EnsemblMetazoa" id="G21698.1">
    <property type="protein sequence ID" value="G21698.1:cds"/>
    <property type="gene ID" value="G21698"/>
</dbReference>
<evidence type="ECO:0000259" key="14">
    <source>
        <dbReference type="Pfam" id="PF00520"/>
    </source>
</evidence>
<name>A0A8W8K188_MAGGI</name>
<keyword evidence="8 13" id="KW-1133">Transmembrane helix</keyword>
<reference evidence="16" key="1">
    <citation type="submission" date="2022-08" db="UniProtKB">
        <authorList>
            <consortium name="EnsemblMetazoa"/>
        </authorList>
    </citation>
    <scope>IDENTIFICATION</scope>
    <source>
        <strain evidence="16">05x7-T-G4-1.051#20</strain>
    </source>
</reference>
<evidence type="ECO:0000313" key="17">
    <source>
        <dbReference type="Proteomes" id="UP000005408"/>
    </source>
</evidence>
<evidence type="ECO:0000259" key="15">
    <source>
        <dbReference type="Pfam" id="PF02214"/>
    </source>
</evidence>
<feature type="domain" description="Ion transport" evidence="14">
    <location>
        <begin position="138"/>
        <end position="401"/>
    </location>
</feature>
<dbReference type="PRINTS" id="PR01491">
    <property type="entry name" value="KVCHANNEL"/>
</dbReference>